<evidence type="ECO:0000256" key="2">
    <source>
        <dbReference type="ARBA" id="ARBA00023125"/>
    </source>
</evidence>
<evidence type="ECO:0000256" key="1">
    <source>
        <dbReference type="ARBA" id="ARBA00023015"/>
    </source>
</evidence>
<protein>
    <submittedName>
        <fullName evidence="6">Bacterial regulatory proteins, tetR family</fullName>
    </submittedName>
</protein>
<dbReference type="PROSITE" id="PS50977">
    <property type="entry name" value="HTH_TETR_2"/>
    <property type="match status" value="1"/>
</dbReference>
<name>A0A0H5NPA4_NOCFR</name>
<dbReference type="PANTHER" id="PTHR47506:SF1">
    <property type="entry name" value="HTH-TYPE TRANSCRIPTIONAL REGULATOR YJDC"/>
    <property type="match status" value="1"/>
</dbReference>
<evidence type="ECO:0000256" key="4">
    <source>
        <dbReference type="PROSITE-ProRule" id="PRU00335"/>
    </source>
</evidence>
<proteinExistence type="predicted"/>
<dbReference type="PANTHER" id="PTHR47506">
    <property type="entry name" value="TRANSCRIPTIONAL REGULATORY PROTEIN"/>
    <property type="match status" value="1"/>
</dbReference>
<dbReference type="Pfam" id="PF00440">
    <property type="entry name" value="TetR_N"/>
    <property type="match status" value="1"/>
</dbReference>
<dbReference type="InterPro" id="IPR009057">
    <property type="entry name" value="Homeodomain-like_sf"/>
</dbReference>
<accession>A0A0H5NPA4</accession>
<dbReference type="RefSeq" id="WP_060592500.1">
    <property type="nucleotide sequence ID" value="NZ_CP031418.1"/>
</dbReference>
<dbReference type="Gene3D" id="1.10.10.60">
    <property type="entry name" value="Homeodomain-like"/>
    <property type="match status" value="1"/>
</dbReference>
<dbReference type="InterPro" id="IPR036271">
    <property type="entry name" value="Tet_transcr_reg_TetR-rel_C_sf"/>
</dbReference>
<dbReference type="EMBL" id="LN868938">
    <property type="protein sequence ID" value="CRY77278.1"/>
    <property type="molecule type" value="Genomic_DNA"/>
</dbReference>
<reference evidence="7" key="1">
    <citation type="submission" date="2015-03" db="EMBL/GenBank/DDBJ databases">
        <authorList>
            <consortium name="Pathogen Informatics"/>
        </authorList>
    </citation>
    <scope>NUCLEOTIDE SEQUENCE [LARGE SCALE GENOMIC DNA]</scope>
    <source>
        <strain evidence="7">NCTC11134</strain>
    </source>
</reference>
<evidence type="ECO:0000313" key="7">
    <source>
        <dbReference type="Proteomes" id="UP000057820"/>
    </source>
</evidence>
<dbReference type="Pfam" id="PF16925">
    <property type="entry name" value="TetR_C_13"/>
    <property type="match status" value="1"/>
</dbReference>
<evidence type="ECO:0000259" key="5">
    <source>
        <dbReference type="PROSITE" id="PS50977"/>
    </source>
</evidence>
<dbReference type="AlphaFoldDB" id="A0A0H5NPA4"/>
<organism evidence="6 7">
    <name type="scientific">Nocardia farcinica</name>
    <dbReference type="NCBI Taxonomy" id="37329"/>
    <lineage>
        <taxon>Bacteria</taxon>
        <taxon>Bacillati</taxon>
        <taxon>Actinomycetota</taxon>
        <taxon>Actinomycetes</taxon>
        <taxon>Mycobacteriales</taxon>
        <taxon>Nocardiaceae</taxon>
        <taxon>Nocardia</taxon>
    </lineage>
</organism>
<dbReference type="SUPFAM" id="SSF48498">
    <property type="entry name" value="Tetracyclin repressor-like, C-terminal domain"/>
    <property type="match status" value="1"/>
</dbReference>
<dbReference type="Gene3D" id="1.10.357.10">
    <property type="entry name" value="Tetracycline Repressor, domain 2"/>
    <property type="match status" value="1"/>
</dbReference>
<feature type="domain" description="HTH tetR-type" evidence="5">
    <location>
        <begin position="6"/>
        <end position="66"/>
    </location>
</feature>
<keyword evidence="1" id="KW-0805">Transcription regulation</keyword>
<dbReference type="SUPFAM" id="SSF46689">
    <property type="entry name" value="Homeodomain-like"/>
    <property type="match status" value="1"/>
</dbReference>
<evidence type="ECO:0000313" key="6">
    <source>
        <dbReference type="EMBL" id="CRY77278.1"/>
    </source>
</evidence>
<dbReference type="Proteomes" id="UP000057820">
    <property type="component" value="Chromosome 1"/>
</dbReference>
<evidence type="ECO:0000256" key="3">
    <source>
        <dbReference type="ARBA" id="ARBA00023163"/>
    </source>
</evidence>
<dbReference type="InterPro" id="IPR001647">
    <property type="entry name" value="HTH_TetR"/>
</dbReference>
<gene>
    <name evidence="6" type="ORF">ERS450000_02311</name>
</gene>
<sequence>MARPRQFDEDRAVDAAMRAFWTAGYEATSTQDLCAATGLGRSSIYNTFVGKRELFDRALRRYMAVKNADLFALLAEPGSAREKLHTLVRRAADPPADDPAGCLVVNSLVELAPRDAEIAATLRADETRRLDALVATIERAQRDGEIEAGRDARALAHFVVATIGGLRVAARGGADRATLAAIADTALRCL</sequence>
<dbReference type="KEGG" id="nfr:ERS450000_02311"/>
<keyword evidence="2 4" id="KW-0238">DNA-binding</keyword>
<dbReference type="GO" id="GO:0003677">
    <property type="term" value="F:DNA binding"/>
    <property type="evidence" value="ECO:0007669"/>
    <property type="project" value="UniProtKB-UniRule"/>
</dbReference>
<keyword evidence="3" id="KW-0804">Transcription</keyword>
<dbReference type="InterPro" id="IPR011075">
    <property type="entry name" value="TetR_C"/>
</dbReference>
<feature type="DNA-binding region" description="H-T-H motif" evidence="4">
    <location>
        <begin position="29"/>
        <end position="48"/>
    </location>
</feature>